<dbReference type="GO" id="GO:0004252">
    <property type="term" value="F:serine-type endopeptidase activity"/>
    <property type="evidence" value="ECO:0007669"/>
    <property type="project" value="InterPro"/>
</dbReference>
<feature type="domain" description="DUF6576" evidence="9">
    <location>
        <begin position="227"/>
        <end position="272"/>
    </location>
</feature>
<keyword evidence="4" id="KW-0378">Hydrolase</keyword>
<keyword evidence="3 7" id="KW-0812">Transmembrane</keyword>
<evidence type="ECO:0000256" key="2">
    <source>
        <dbReference type="ARBA" id="ARBA00009045"/>
    </source>
</evidence>
<dbReference type="Proteomes" id="UP000628448">
    <property type="component" value="Unassembled WGS sequence"/>
</dbReference>
<feature type="domain" description="Peptidase S54 rhomboid" evidence="8">
    <location>
        <begin position="45"/>
        <end position="181"/>
    </location>
</feature>
<proteinExistence type="inferred from homology"/>
<organism evidence="10 11">
    <name type="scientific">Panacibacter microcysteis</name>
    <dbReference type="NCBI Taxonomy" id="2793269"/>
    <lineage>
        <taxon>Bacteria</taxon>
        <taxon>Pseudomonadati</taxon>
        <taxon>Bacteroidota</taxon>
        <taxon>Chitinophagia</taxon>
        <taxon>Chitinophagales</taxon>
        <taxon>Chitinophagaceae</taxon>
        <taxon>Panacibacter</taxon>
    </lineage>
</organism>
<evidence type="ECO:0000259" key="8">
    <source>
        <dbReference type="Pfam" id="PF01694"/>
    </source>
</evidence>
<dbReference type="Pfam" id="PF01694">
    <property type="entry name" value="Rhomboid"/>
    <property type="match status" value="1"/>
</dbReference>
<evidence type="ECO:0000259" key="9">
    <source>
        <dbReference type="Pfam" id="PF20216"/>
    </source>
</evidence>
<dbReference type="InterPro" id="IPR050925">
    <property type="entry name" value="Rhomboid_protease_S54"/>
</dbReference>
<dbReference type="GO" id="GO:0016020">
    <property type="term" value="C:membrane"/>
    <property type="evidence" value="ECO:0007669"/>
    <property type="project" value="UniProtKB-SubCell"/>
</dbReference>
<comment type="similarity">
    <text evidence="2">Belongs to the peptidase S54 family.</text>
</comment>
<evidence type="ECO:0000256" key="6">
    <source>
        <dbReference type="ARBA" id="ARBA00023136"/>
    </source>
</evidence>
<dbReference type="GO" id="GO:0006508">
    <property type="term" value="P:proteolysis"/>
    <property type="evidence" value="ECO:0007669"/>
    <property type="project" value="UniProtKB-KW"/>
</dbReference>
<dbReference type="Gene3D" id="1.20.1540.10">
    <property type="entry name" value="Rhomboid-like"/>
    <property type="match status" value="1"/>
</dbReference>
<dbReference type="InterPro" id="IPR046483">
    <property type="entry name" value="DUF6576"/>
</dbReference>
<dbReference type="PANTHER" id="PTHR43731:SF14">
    <property type="entry name" value="PRESENILIN-ASSOCIATED RHOMBOID-LIKE PROTEIN, MITOCHONDRIAL"/>
    <property type="match status" value="1"/>
</dbReference>
<keyword evidence="6 7" id="KW-0472">Membrane</keyword>
<reference evidence="10" key="1">
    <citation type="submission" date="2020-11" db="EMBL/GenBank/DDBJ databases">
        <title>Bacterial whole genome sequence for Panacibacter sp. DH6.</title>
        <authorList>
            <person name="Le V."/>
            <person name="Ko S."/>
            <person name="Ahn C.-Y."/>
            <person name="Oh H.-M."/>
        </authorList>
    </citation>
    <scope>NUCLEOTIDE SEQUENCE</scope>
    <source>
        <strain evidence="10">DH6</strain>
    </source>
</reference>
<feature type="transmembrane region" description="Helical" evidence="7">
    <location>
        <begin position="78"/>
        <end position="102"/>
    </location>
</feature>
<dbReference type="InterPro" id="IPR035952">
    <property type="entry name" value="Rhomboid-like_sf"/>
</dbReference>
<protein>
    <submittedName>
        <fullName evidence="10">Rhomboid family intramembrane serine protease</fullName>
    </submittedName>
</protein>
<gene>
    <name evidence="10" type="ORF">I5907_09300</name>
</gene>
<feature type="transmembrane region" description="Helical" evidence="7">
    <location>
        <begin position="122"/>
        <end position="150"/>
    </location>
</feature>
<evidence type="ECO:0000256" key="1">
    <source>
        <dbReference type="ARBA" id="ARBA00004141"/>
    </source>
</evidence>
<evidence type="ECO:0000256" key="5">
    <source>
        <dbReference type="ARBA" id="ARBA00022989"/>
    </source>
</evidence>
<evidence type="ECO:0000256" key="3">
    <source>
        <dbReference type="ARBA" id="ARBA00022692"/>
    </source>
</evidence>
<dbReference type="Pfam" id="PF20216">
    <property type="entry name" value="DUF6576"/>
    <property type="match status" value="1"/>
</dbReference>
<dbReference type="InterPro" id="IPR022764">
    <property type="entry name" value="Peptidase_S54_rhomboid_dom"/>
</dbReference>
<evidence type="ECO:0000256" key="7">
    <source>
        <dbReference type="SAM" id="Phobius"/>
    </source>
</evidence>
<dbReference type="RefSeq" id="WP_196990438.1">
    <property type="nucleotide sequence ID" value="NZ_JADWYR010000001.1"/>
</dbReference>
<dbReference type="PANTHER" id="PTHR43731">
    <property type="entry name" value="RHOMBOID PROTEASE"/>
    <property type="match status" value="1"/>
</dbReference>
<dbReference type="EMBL" id="JADWYR010000001">
    <property type="protein sequence ID" value="MBG9376428.1"/>
    <property type="molecule type" value="Genomic_DNA"/>
</dbReference>
<dbReference type="AlphaFoldDB" id="A0A931E3K2"/>
<name>A0A931E3K2_9BACT</name>
<accession>A0A931E3K2</accession>
<keyword evidence="5 7" id="KW-1133">Transmembrane helix</keyword>
<keyword evidence="10" id="KW-0645">Protease</keyword>
<feature type="transmembrane region" description="Helical" evidence="7">
    <location>
        <begin position="162"/>
        <end position="181"/>
    </location>
</feature>
<feature type="transmembrane region" description="Helical" evidence="7">
    <location>
        <begin position="48"/>
        <end position="71"/>
    </location>
</feature>
<comment type="subcellular location">
    <subcellularLocation>
        <location evidence="1">Membrane</location>
        <topology evidence="1">Multi-pass membrane protein</topology>
    </subcellularLocation>
</comment>
<sequence length="272" mass="30323">MNTSGLISIAILLVTFLVSSKGFKDTAFYSRYNFVVDNILLYKDYKRILTSGFLHVNWMHLIFNMITLYFFSGAIQSILGALAFLVIYLVGIVGGNLLSLLIHKNAGDYSAVGSSGGVNAIIFATIALVPGMTILFFIPAWLFGIIYVGYSIYAIRSHSDNVGHDAHLGGGIAGMLVAILFQPSAFADNYLPILLIAVPAIVFIYIIATRPGFLLVDSFFYKKNHQYSADHQYNYERKQKQDELDELLDKINRRGIKSLSAKEKQRLKELSK</sequence>
<evidence type="ECO:0000313" key="11">
    <source>
        <dbReference type="Proteomes" id="UP000628448"/>
    </source>
</evidence>
<comment type="caution">
    <text evidence="10">The sequence shown here is derived from an EMBL/GenBank/DDBJ whole genome shotgun (WGS) entry which is preliminary data.</text>
</comment>
<feature type="transmembrane region" description="Helical" evidence="7">
    <location>
        <begin position="193"/>
        <end position="216"/>
    </location>
</feature>
<keyword evidence="11" id="KW-1185">Reference proteome</keyword>
<evidence type="ECO:0000256" key="4">
    <source>
        <dbReference type="ARBA" id="ARBA00022801"/>
    </source>
</evidence>
<evidence type="ECO:0000313" key="10">
    <source>
        <dbReference type="EMBL" id="MBG9376428.1"/>
    </source>
</evidence>
<dbReference type="SUPFAM" id="SSF144091">
    <property type="entry name" value="Rhomboid-like"/>
    <property type="match status" value="1"/>
</dbReference>